<evidence type="ECO:0000313" key="3">
    <source>
        <dbReference type="Proteomes" id="UP000305948"/>
    </source>
</evidence>
<evidence type="ECO:0000256" key="1">
    <source>
        <dbReference type="SAM" id="MobiDB-lite"/>
    </source>
</evidence>
<organism evidence="2 3">
    <name type="scientific">Heliocybe sulcata</name>
    <dbReference type="NCBI Taxonomy" id="5364"/>
    <lineage>
        <taxon>Eukaryota</taxon>
        <taxon>Fungi</taxon>
        <taxon>Dikarya</taxon>
        <taxon>Basidiomycota</taxon>
        <taxon>Agaricomycotina</taxon>
        <taxon>Agaricomycetes</taxon>
        <taxon>Gloeophyllales</taxon>
        <taxon>Gloeophyllaceae</taxon>
        <taxon>Heliocybe</taxon>
    </lineage>
</organism>
<name>A0A5C3MWR9_9AGAM</name>
<dbReference type="EMBL" id="ML213516">
    <property type="protein sequence ID" value="TFK49305.1"/>
    <property type="molecule type" value="Genomic_DNA"/>
</dbReference>
<accession>A0A5C3MWR9</accession>
<reference evidence="2 3" key="1">
    <citation type="journal article" date="2019" name="Nat. Ecol. Evol.">
        <title>Megaphylogeny resolves global patterns of mushroom evolution.</title>
        <authorList>
            <person name="Varga T."/>
            <person name="Krizsan K."/>
            <person name="Foldi C."/>
            <person name="Dima B."/>
            <person name="Sanchez-Garcia M."/>
            <person name="Sanchez-Ramirez S."/>
            <person name="Szollosi G.J."/>
            <person name="Szarkandi J.G."/>
            <person name="Papp V."/>
            <person name="Albert L."/>
            <person name="Andreopoulos W."/>
            <person name="Angelini C."/>
            <person name="Antonin V."/>
            <person name="Barry K.W."/>
            <person name="Bougher N.L."/>
            <person name="Buchanan P."/>
            <person name="Buyck B."/>
            <person name="Bense V."/>
            <person name="Catcheside P."/>
            <person name="Chovatia M."/>
            <person name="Cooper J."/>
            <person name="Damon W."/>
            <person name="Desjardin D."/>
            <person name="Finy P."/>
            <person name="Geml J."/>
            <person name="Haridas S."/>
            <person name="Hughes K."/>
            <person name="Justo A."/>
            <person name="Karasinski D."/>
            <person name="Kautmanova I."/>
            <person name="Kiss B."/>
            <person name="Kocsube S."/>
            <person name="Kotiranta H."/>
            <person name="LaButti K.M."/>
            <person name="Lechner B.E."/>
            <person name="Liimatainen K."/>
            <person name="Lipzen A."/>
            <person name="Lukacs Z."/>
            <person name="Mihaltcheva S."/>
            <person name="Morgado L.N."/>
            <person name="Niskanen T."/>
            <person name="Noordeloos M.E."/>
            <person name="Ohm R.A."/>
            <person name="Ortiz-Santana B."/>
            <person name="Ovrebo C."/>
            <person name="Racz N."/>
            <person name="Riley R."/>
            <person name="Savchenko A."/>
            <person name="Shiryaev A."/>
            <person name="Soop K."/>
            <person name="Spirin V."/>
            <person name="Szebenyi C."/>
            <person name="Tomsovsky M."/>
            <person name="Tulloss R.E."/>
            <person name="Uehling J."/>
            <person name="Grigoriev I.V."/>
            <person name="Vagvolgyi C."/>
            <person name="Papp T."/>
            <person name="Martin F.M."/>
            <person name="Miettinen O."/>
            <person name="Hibbett D.S."/>
            <person name="Nagy L.G."/>
        </authorList>
    </citation>
    <scope>NUCLEOTIDE SEQUENCE [LARGE SCALE GENOMIC DNA]</scope>
    <source>
        <strain evidence="2 3">OMC1185</strain>
    </source>
</reference>
<dbReference type="AlphaFoldDB" id="A0A5C3MWR9"/>
<feature type="region of interest" description="Disordered" evidence="1">
    <location>
        <begin position="98"/>
        <end position="132"/>
    </location>
</feature>
<dbReference type="OrthoDB" id="2506317at2759"/>
<proteinExistence type="predicted"/>
<protein>
    <submittedName>
        <fullName evidence="2">Uncharacterized protein</fullName>
    </submittedName>
</protein>
<evidence type="ECO:0000313" key="2">
    <source>
        <dbReference type="EMBL" id="TFK49305.1"/>
    </source>
</evidence>
<dbReference type="Proteomes" id="UP000305948">
    <property type="component" value="Unassembled WGS sequence"/>
</dbReference>
<sequence>MPEQAQYAAAAHIPLIKSPSLRVPRAVELPPDLHPLPDDVNAYFVYPFTLEPHIITLESARRSTLAAHVARREAYLLARDDEKERRKREALRKIAPGFEPSAAPLVPTPIRKSTSAPAAATNMGGDAEERPKDVMEDLVSKLEMLESSSA</sequence>
<keyword evidence="3" id="KW-1185">Reference proteome</keyword>
<gene>
    <name evidence="2" type="ORF">OE88DRAFT_408936</name>
</gene>